<dbReference type="Gene3D" id="3.40.630.30">
    <property type="match status" value="1"/>
</dbReference>
<dbReference type="SUPFAM" id="SSF55729">
    <property type="entry name" value="Acyl-CoA N-acyltransferases (Nat)"/>
    <property type="match status" value="1"/>
</dbReference>
<comment type="caution">
    <text evidence="1">The sequence shown here is derived from an EMBL/GenBank/DDBJ whole genome shotgun (WGS) entry which is preliminary data.</text>
</comment>
<evidence type="ECO:0000313" key="2">
    <source>
        <dbReference type="Proteomes" id="UP001318301"/>
    </source>
</evidence>
<accession>A0ABX0ETF9</accession>
<dbReference type="RefSeq" id="WP_166229403.1">
    <property type="nucleotide sequence ID" value="NZ_CBCSIJ010000004.1"/>
</dbReference>
<proteinExistence type="predicted"/>
<organism evidence="1 2">
    <name type="scientific">Aquirufa beregesia</name>
    <dbReference type="NCBI Taxonomy" id="2516556"/>
    <lineage>
        <taxon>Bacteria</taxon>
        <taxon>Pseudomonadati</taxon>
        <taxon>Bacteroidota</taxon>
        <taxon>Cytophagia</taxon>
        <taxon>Cytophagales</taxon>
        <taxon>Flectobacillaceae</taxon>
        <taxon>Aquirufa</taxon>
    </lineage>
</organism>
<evidence type="ECO:0000313" key="1">
    <source>
        <dbReference type="EMBL" id="NGZ43779.1"/>
    </source>
</evidence>
<gene>
    <name evidence="1" type="ORF">EWU23_04745</name>
</gene>
<name>A0ABX0ETF9_9BACT</name>
<evidence type="ECO:0008006" key="3">
    <source>
        <dbReference type="Google" id="ProtNLM"/>
    </source>
</evidence>
<dbReference type="Proteomes" id="UP001318301">
    <property type="component" value="Unassembled WGS sequence"/>
</dbReference>
<dbReference type="InterPro" id="IPR016181">
    <property type="entry name" value="Acyl_CoA_acyltransferase"/>
</dbReference>
<dbReference type="PANTHER" id="PTHR36174:SF1">
    <property type="entry name" value="LIPID II:GLYCINE GLYCYLTRANSFERASE"/>
    <property type="match status" value="1"/>
</dbReference>
<sequence>MQSQVIFRENPSFEKHWNNFLSKNSHVSVFYSLRWMKYQQLYSEDRFVKDLSFILLASGENPIAICPLYLETYHGVNRFSYRGEFLESLRTPLIDQSVIEMQGKAVEKEVFEIIDGLAKEHQVKKINFIIDPLCAIYLEENFNYLTRNGYLDVSISTQIIDLKKSRELLWMELRKSYKALINKGERTYEVVIMDVNNPDFNLHENYRNLHFKAAGRVTRPLATFNQQFEMLQNDEAMLLGIKYQGQFVSFSYFVHLNKTAYYASEADDPEVAVPLTYGPLSQWKAMEYYKARGWDYMELDNQQFGPQFFDSPTDKDLSISMFKRGFGGGTFPLFRGVRYLDQELMKSEIMDQAQVLMNELSQHE</sequence>
<dbReference type="InterPro" id="IPR050644">
    <property type="entry name" value="PG_Glycine_Bridge_Synth"/>
</dbReference>
<dbReference type="PANTHER" id="PTHR36174">
    <property type="entry name" value="LIPID II:GLYCINE GLYCYLTRANSFERASE"/>
    <property type="match status" value="1"/>
</dbReference>
<dbReference type="EMBL" id="SEWW01000002">
    <property type="protein sequence ID" value="NGZ43779.1"/>
    <property type="molecule type" value="Genomic_DNA"/>
</dbReference>
<keyword evidence="2" id="KW-1185">Reference proteome</keyword>
<protein>
    <recommendedName>
        <fullName evidence="3">GNAT family N-acetyltransferase</fullName>
    </recommendedName>
</protein>
<reference evidence="1 2" key="1">
    <citation type="submission" date="2019-02" db="EMBL/GenBank/DDBJ databases">
        <title>Genome of a new Bacteroidetes strain.</title>
        <authorList>
            <person name="Pitt A."/>
        </authorList>
    </citation>
    <scope>NUCLEOTIDE SEQUENCE [LARGE SCALE GENOMIC DNA]</scope>
    <source>
        <strain evidence="1 2">50C-KIRBA</strain>
    </source>
</reference>